<accession>A0AAN6ZSL8</accession>
<feature type="transmembrane region" description="Helical" evidence="2">
    <location>
        <begin position="45"/>
        <end position="70"/>
    </location>
</feature>
<feature type="transmembrane region" description="Helical" evidence="2">
    <location>
        <begin position="272"/>
        <end position="291"/>
    </location>
</feature>
<evidence type="ECO:0000256" key="2">
    <source>
        <dbReference type="SAM" id="Phobius"/>
    </source>
</evidence>
<name>A0AAN6ZSL8_9PEZI</name>
<dbReference type="Proteomes" id="UP001302676">
    <property type="component" value="Unassembled WGS sequence"/>
</dbReference>
<evidence type="ECO:0000313" key="3">
    <source>
        <dbReference type="EMBL" id="KAK4147591.1"/>
    </source>
</evidence>
<dbReference type="AlphaFoldDB" id="A0AAN6ZSL8"/>
<evidence type="ECO:0000313" key="4">
    <source>
        <dbReference type="Proteomes" id="UP001302676"/>
    </source>
</evidence>
<dbReference type="RefSeq" id="XP_062640962.1">
    <property type="nucleotide sequence ID" value="XM_062785291.1"/>
</dbReference>
<sequence>MVDISLAVSAGHTPQAQPTPTAEELGFDPRVRNPRAWFNGRQLSYLLLSQAIPSMVIAGGLNAAFAYPVYSSPRPPPGPPPEGSIPPFLFSPPLSLIVDATFTTFIQSVITWLILAYLVNRSISRGEVQPHNPTLFREPTSAFWRWFFMLDHYNSTRGSACFSRRVWFGRQGTRLCQAGNLCAAASPASSGDSSPAPARTRSLNMQRLSAGLGRVGAAVSFFLAGVGRGLLMGFPAIVLMIGPTVGLSMLAGERYNGDWIYLGRWAGMIFKALYGGVLGFWLSPFIAWMWMVRAGWIVSRHILVV</sequence>
<dbReference type="EMBL" id="MU853556">
    <property type="protein sequence ID" value="KAK4147591.1"/>
    <property type="molecule type" value="Genomic_DNA"/>
</dbReference>
<keyword evidence="2" id="KW-1133">Transmembrane helix</keyword>
<feature type="transmembrane region" description="Helical" evidence="2">
    <location>
        <begin position="208"/>
        <end position="226"/>
    </location>
</feature>
<reference evidence="3" key="1">
    <citation type="journal article" date="2023" name="Mol. Phylogenet. Evol.">
        <title>Genome-scale phylogeny and comparative genomics of the fungal order Sordariales.</title>
        <authorList>
            <person name="Hensen N."/>
            <person name="Bonometti L."/>
            <person name="Westerberg I."/>
            <person name="Brannstrom I.O."/>
            <person name="Guillou S."/>
            <person name="Cros-Aarteil S."/>
            <person name="Calhoun S."/>
            <person name="Haridas S."/>
            <person name="Kuo A."/>
            <person name="Mondo S."/>
            <person name="Pangilinan J."/>
            <person name="Riley R."/>
            <person name="LaButti K."/>
            <person name="Andreopoulos B."/>
            <person name="Lipzen A."/>
            <person name="Chen C."/>
            <person name="Yan M."/>
            <person name="Daum C."/>
            <person name="Ng V."/>
            <person name="Clum A."/>
            <person name="Steindorff A."/>
            <person name="Ohm R.A."/>
            <person name="Martin F."/>
            <person name="Silar P."/>
            <person name="Natvig D.O."/>
            <person name="Lalanne C."/>
            <person name="Gautier V."/>
            <person name="Ament-Velasquez S.L."/>
            <person name="Kruys A."/>
            <person name="Hutchinson M.I."/>
            <person name="Powell A.J."/>
            <person name="Barry K."/>
            <person name="Miller A.N."/>
            <person name="Grigoriev I.V."/>
            <person name="Debuchy R."/>
            <person name="Gladieux P."/>
            <person name="Hiltunen Thoren M."/>
            <person name="Johannesson H."/>
        </authorList>
    </citation>
    <scope>NUCLEOTIDE SEQUENCE</scope>
    <source>
        <strain evidence="3">CBS 141.50</strain>
    </source>
</reference>
<gene>
    <name evidence="3" type="ORF">C8A04DRAFT_8913</name>
</gene>
<dbReference type="GeneID" id="87821904"/>
<proteinExistence type="predicted"/>
<evidence type="ECO:0000256" key="1">
    <source>
        <dbReference type="SAM" id="MobiDB-lite"/>
    </source>
</evidence>
<keyword evidence="2" id="KW-0472">Membrane</keyword>
<comment type="caution">
    <text evidence="3">The sequence shown here is derived from an EMBL/GenBank/DDBJ whole genome shotgun (WGS) entry which is preliminary data.</text>
</comment>
<organism evidence="3 4">
    <name type="scientific">Dichotomopilus funicola</name>
    <dbReference type="NCBI Taxonomy" id="1934379"/>
    <lineage>
        <taxon>Eukaryota</taxon>
        <taxon>Fungi</taxon>
        <taxon>Dikarya</taxon>
        <taxon>Ascomycota</taxon>
        <taxon>Pezizomycotina</taxon>
        <taxon>Sordariomycetes</taxon>
        <taxon>Sordariomycetidae</taxon>
        <taxon>Sordariales</taxon>
        <taxon>Chaetomiaceae</taxon>
        <taxon>Dichotomopilus</taxon>
    </lineage>
</organism>
<feature type="region of interest" description="Disordered" evidence="1">
    <location>
        <begin position="1"/>
        <end position="26"/>
    </location>
</feature>
<feature type="transmembrane region" description="Helical" evidence="2">
    <location>
        <begin position="232"/>
        <end position="251"/>
    </location>
</feature>
<feature type="transmembrane region" description="Helical" evidence="2">
    <location>
        <begin position="96"/>
        <end position="119"/>
    </location>
</feature>
<protein>
    <submittedName>
        <fullName evidence="3">Uncharacterized protein</fullName>
    </submittedName>
</protein>
<keyword evidence="2" id="KW-0812">Transmembrane</keyword>
<keyword evidence="4" id="KW-1185">Reference proteome</keyword>
<reference evidence="3" key="2">
    <citation type="submission" date="2023-05" db="EMBL/GenBank/DDBJ databases">
        <authorList>
            <consortium name="Lawrence Berkeley National Laboratory"/>
            <person name="Steindorff A."/>
            <person name="Hensen N."/>
            <person name="Bonometti L."/>
            <person name="Westerberg I."/>
            <person name="Brannstrom I.O."/>
            <person name="Guillou S."/>
            <person name="Cros-Aarteil S."/>
            <person name="Calhoun S."/>
            <person name="Haridas S."/>
            <person name="Kuo A."/>
            <person name="Mondo S."/>
            <person name="Pangilinan J."/>
            <person name="Riley R."/>
            <person name="Labutti K."/>
            <person name="Andreopoulos B."/>
            <person name="Lipzen A."/>
            <person name="Chen C."/>
            <person name="Yanf M."/>
            <person name="Daum C."/>
            <person name="Ng V."/>
            <person name="Clum A."/>
            <person name="Ohm R."/>
            <person name="Martin F."/>
            <person name="Silar P."/>
            <person name="Natvig D."/>
            <person name="Lalanne C."/>
            <person name="Gautier V."/>
            <person name="Ament-Velasquez S.L."/>
            <person name="Kruys A."/>
            <person name="Hutchinson M.I."/>
            <person name="Powell A.J."/>
            <person name="Barry K."/>
            <person name="Miller A.N."/>
            <person name="Grigoriev I.V."/>
            <person name="Debuchy R."/>
            <person name="Gladieux P."/>
            <person name="Thoren M.H."/>
            <person name="Johannesson H."/>
        </authorList>
    </citation>
    <scope>NUCLEOTIDE SEQUENCE</scope>
    <source>
        <strain evidence="3">CBS 141.50</strain>
    </source>
</reference>